<evidence type="ECO:0000313" key="2">
    <source>
        <dbReference type="EMBL" id="GBP14009.1"/>
    </source>
</evidence>
<protein>
    <submittedName>
        <fullName evidence="2">Uncharacterized protein</fullName>
    </submittedName>
</protein>
<name>A0A4C1THK7_EUMVA</name>
<dbReference type="EMBL" id="BGZK01000061">
    <property type="protein sequence ID" value="GBP14009.1"/>
    <property type="molecule type" value="Genomic_DNA"/>
</dbReference>
<evidence type="ECO:0000313" key="3">
    <source>
        <dbReference type="Proteomes" id="UP000299102"/>
    </source>
</evidence>
<sequence>MYVSAAFPTALLPCPRHSKRRTLAERNRSRGLVWRESGEIFAWIACHCFYVNNRGLFRHSRSPPLQFSTCGVHSKVYLRSWTAAVKSQSIDRSPSPSQGHRRQRRNEPGRYRPVCLTRRVVKLLDATPILRRRVQNRYTADKKSPANSSQFRILRVGCR</sequence>
<feature type="compositionally biased region" description="Polar residues" evidence="1">
    <location>
        <begin position="88"/>
        <end position="98"/>
    </location>
</feature>
<keyword evidence="3" id="KW-1185">Reference proteome</keyword>
<accession>A0A4C1THK7</accession>
<comment type="caution">
    <text evidence="2">The sequence shown here is derived from an EMBL/GenBank/DDBJ whole genome shotgun (WGS) entry which is preliminary data.</text>
</comment>
<gene>
    <name evidence="2" type="ORF">EVAR_102697_1</name>
</gene>
<evidence type="ECO:0000256" key="1">
    <source>
        <dbReference type="SAM" id="MobiDB-lite"/>
    </source>
</evidence>
<reference evidence="2 3" key="1">
    <citation type="journal article" date="2019" name="Commun. Biol.">
        <title>The bagworm genome reveals a unique fibroin gene that provides high tensile strength.</title>
        <authorList>
            <person name="Kono N."/>
            <person name="Nakamura H."/>
            <person name="Ohtoshi R."/>
            <person name="Tomita M."/>
            <person name="Numata K."/>
            <person name="Arakawa K."/>
        </authorList>
    </citation>
    <scope>NUCLEOTIDE SEQUENCE [LARGE SCALE GENOMIC DNA]</scope>
</reference>
<dbReference type="Proteomes" id="UP000299102">
    <property type="component" value="Unassembled WGS sequence"/>
</dbReference>
<dbReference type="AlphaFoldDB" id="A0A4C1THK7"/>
<feature type="region of interest" description="Disordered" evidence="1">
    <location>
        <begin position="88"/>
        <end position="109"/>
    </location>
</feature>
<organism evidence="2 3">
    <name type="scientific">Eumeta variegata</name>
    <name type="common">Bagworm moth</name>
    <name type="synonym">Eumeta japonica</name>
    <dbReference type="NCBI Taxonomy" id="151549"/>
    <lineage>
        <taxon>Eukaryota</taxon>
        <taxon>Metazoa</taxon>
        <taxon>Ecdysozoa</taxon>
        <taxon>Arthropoda</taxon>
        <taxon>Hexapoda</taxon>
        <taxon>Insecta</taxon>
        <taxon>Pterygota</taxon>
        <taxon>Neoptera</taxon>
        <taxon>Endopterygota</taxon>
        <taxon>Lepidoptera</taxon>
        <taxon>Glossata</taxon>
        <taxon>Ditrysia</taxon>
        <taxon>Tineoidea</taxon>
        <taxon>Psychidae</taxon>
        <taxon>Oiketicinae</taxon>
        <taxon>Eumeta</taxon>
    </lineage>
</organism>
<proteinExistence type="predicted"/>